<reference evidence="3" key="1">
    <citation type="submission" date="2016-02" db="EMBL/GenBank/DDBJ databases">
        <title>Draft genome sequence of Microdochium bolleyi, a fungal endophyte of beachgrass.</title>
        <authorList>
            <consortium name="DOE Joint Genome Institute"/>
            <person name="David A.S."/>
            <person name="May G."/>
            <person name="Haridas S."/>
            <person name="Lim J."/>
            <person name="Wang M."/>
            <person name="Labutti K."/>
            <person name="Lipzen A."/>
            <person name="Barry K."/>
            <person name="Grigoriev I.V."/>
        </authorList>
    </citation>
    <scope>NUCLEOTIDE SEQUENCE [LARGE SCALE GENOMIC DNA]</scope>
    <source>
        <strain evidence="3">J235TASD1</strain>
    </source>
</reference>
<feature type="non-terminal residue" evidence="2">
    <location>
        <position position="1"/>
    </location>
</feature>
<accession>A0A136IJ31</accession>
<dbReference type="OrthoDB" id="2156052at2759"/>
<name>A0A136IJ31_9PEZI</name>
<dbReference type="EMBL" id="KQ964319">
    <property type="protein sequence ID" value="KXJ84854.1"/>
    <property type="molecule type" value="Genomic_DNA"/>
</dbReference>
<dbReference type="AlphaFoldDB" id="A0A136IJ31"/>
<feature type="region of interest" description="Disordered" evidence="1">
    <location>
        <begin position="1"/>
        <end position="26"/>
    </location>
</feature>
<gene>
    <name evidence="2" type="ORF">Micbo1qcDRAFT_169894</name>
</gene>
<dbReference type="STRING" id="196109.A0A136IJ31"/>
<sequence>SRGGGRRARRRGQHHEQGSTTEPSIHTRPFCTQRCLLGLARGGPLDETCPNSQHHGQQGRIDQVEFLRLVRDQLARDRGHDADCTPLHRSGARGSLFKVRLSTHGYTLVAKGVESADHAYLQHENVMY</sequence>
<evidence type="ECO:0000313" key="3">
    <source>
        <dbReference type="Proteomes" id="UP000070501"/>
    </source>
</evidence>
<organism evidence="2 3">
    <name type="scientific">Microdochium bolleyi</name>
    <dbReference type="NCBI Taxonomy" id="196109"/>
    <lineage>
        <taxon>Eukaryota</taxon>
        <taxon>Fungi</taxon>
        <taxon>Dikarya</taxon>
        <taxon>Ascomycota</taxon>
        <taxon>Pezizomycotina</taxon>
        <taxon>Sordariomycetes</taxon>
        <taxon>Xylariomycetidae</taxon>
        <taxon>Xylariales</taxon>
        <taxon>Microdochiaceae</taxon>
        <taxon>Microdochium</taxon>
    </lineage>
</organism>
<evidence type="ECO:0000313" key="2">
    <source>
        <dbReference type="EMBL" id="KXJ84854.1"/>
    </source>
</evidence>
<feature type="compositionally biased region" description="Basic residues" evidence="1">
    <location>
        <begin position="1"/>
        <end position="13"/>
    </location>
</feature>
<dbReference type="InParanoid" id="A0A136IJ31"/>
<proteinExistence type="predicted"/>
<keyword evidence="3" id="KW-1185">Reference proteome</keyword>
<feature type="non-terminal residue" evidence="2">
    <location>
        <position position="128"/>
    </location>
</feature>
<protein>
    <submittedName>
        <fullName evidence="2">Uncharacterized protein</fullName>
    </submittedName>
</protein>
<dbReference type="Proteomes" id="UP000070501">
    <property type="component" value="Unassembled WGS sequence"/>
</dbReference>
<evidence type="ECO:0000256" key="1">
    <source>
        <dbReference type="SAM" id="MobiDB-lite"/>
    </source>
</evidence>